<name>A0A3Q0KT82_SCHMA</name>
<dbReference type="PRINTS" id="PR00600">
    <property type="entry name" value="PP2APR55"/>
</dbReference>
<dbReference type="InterPro" id="IPR036322">
    <property type="entry name" value="WD40_repeat_dom_sf"/>
</dbReference>
<dbReference type="Proteomes" id="UP000008854">
    <property type="component" value="Unassembled WGS sequence"/>
</dbReference>
<dbReference type="WBParaSite" id="Smp_173810.1">
    <property type="protein sequence ID" value="Smp_173810.1"/>
    <property type="gene ID" value="Smp_173810"/>
</dbReference>
<dbReference type="SUPFAM" id="SSF50978">
    <property type="entry name" value="WD40 repeat-like"/>
    <property type="match status" value="1"/>
</dbReference>
<evidence type="ECO:0000256" key="1">
    <source>
        <dbReference type="ARBA" id="ARBA00008259"/>
    </source>
</evidence>
<dbReference type="GO" id="GO:0019888">
    <property type="term" value="F:protein phosphatase regulator activity"/>
    <property type="evidence" value="ECO:0007669"/>
    <property type="project" value="InterPro"/>
</dbReference>
<dbReference type="Pfam" id="PF00400">
    <property type="entry name" value="WD40"/>
    <property type="match status" value="1"/>
</dbReference>
<dbReference type="InterPro" id="IPR015943">
    <property type="entry name" value="WD40/YVTN_repeat-like_dom_sf"/>
</dbReference>
<organism evidence="6 7">
    <name type="scientific">Schistosoma mansoni</name>
    <name type="common">Blood fluke</name>
    <dbReference type="NCBI Taxonomy" id="6183"/>
    <lineage>
        <taxon>Eukaryota</taxon>
        <taxon>Metazoa</taxon>
        <taxon>Spiralia</taxon>
        <taxon>Lophotrochozoa</taxon>
        <taxon>Platyhelminthes</taxon>
        <taxon>Trematoda</taxon>
        <taxon>Digenea</taxon>
        <taxon>Strigeidida</taxon>
        <taxon>Schistosomatoidea</taxon>
        <taxon>Schistosomatidae</taxon>
        <taxon>Schistosoma</taxon>
    </lineage>
</organism>
<dbReference type="InterPro" id="IPR000009">
    <property type="entry name" value="PP2A_PR55"/>
</dbReference>
<dbReference type="InterPro" id="IPR001680">
    <property type="entry name" value="WD40_rpt"/>
</dbReference>
<dbReference type="GO" id="GO:0000159">
    <property type="term" value="C:protein phosphatase type 2A complex"/>
    <property type="evidence" value="ECO:0007669"/>
    <property type="project" value="UniProtKB-UniRule"/>
</dbReference>
<protein>
    <recommendedName>
        <fullName evidence="4">Serine/threonine-protein phosphatase 2A 55 kDa regulatory subunit B</fullName>
    </recommendedName>
</protein>
<keyword evidence="6" id="KW-1185">Reference proteome</keyword>
<evidence type="ECO:0000256" key="3">
    <source>
        <dbReference type="ARBA" id="ARBA00022737"/>
    </source>
</evidence>
<proteinExistence type="inferred from homology"/>
<feature type="region of interest" description="Disordered" evidence="5">
    <location>
        <begin position="491"/>
        <end position="529"/>
    </location>
</feature>
<comment type="similarity">
    <text evidence="1 4">Belongs to the phosphatase 2A regulatory subunit B family.</text>
</comment>
<evidence type="ECO:0000256" key="4">
    <source>
        <dbReference type="RuleBase" id="RU331113"/>
    </source>
</evidence>
<dbReference type="InterPro" id="IPR018067">
    <property type="entry name" value="PP2A_PR55_CS"/>
</dbReference>
<dbReference type="AlphaFoldDB" id="A0A3Q0KT82"/>
<reference evidence="6" key="1">
    <citation type="journal article" date="2012" name="PLoS Negl. Trop. Dis.">
        <title>A systematically improved high quality genome and transcriptome of the human blood fluke Schistosoma mansoni.</title>
        <authorList>
            <person name="Protasio A.V."/>
            <person name="Tsai I.J."/>
            <person name="Babbage A."/>
            <person name="Nichol S."/>
            <person name="Hunt M."/>
            <person name="Aslett M.A."/>
            <person name="De Silva N."/>
            <person name="Velarde G.S."/>
            <person name="Anderson T.J."/>
            <person name="Clark R.C."/>
            <person name="Davidson C."/>
            <person name="Dillon G.P."/>
            <person name="Holroyd N.E."/>
            <person name="LoVerde P.T."/>
            <person name="Lloyd C."/>
            <person name="McQuillan J."/>
            <person name="Oliveira G."/>
            <person name="Otto T.D."/>
            <person name="Parker-Manuel S.J."/>
            <person name="Quail M.A."/>
            <person name="Wilson R.A."/>
            <person name="Zerlotini A."/>
            <person name="Dunne D.W."/>
            <person name="Berriman M."/>
        </authorList>
    </citation>
    <scope>NUCLEOTIDE SEQUENCE [LARGE SCALE GENOMIC DNA]</scope>
    <source>
        <strain evidence="6">Puerto Rican</strain>
    </source>
</reference>
<keyword evidence="2 4" id="KW-0853">WD repeat</keyword>
<evidence type="ECO:0000313" key="7">
    <source>
        <dbReference type="WBParaSite" id="Smp_173810.1"/>
    </source>
</evidence>
<dbReference type="PROSITE" id="PS01024">
    <property type="entry name" value="PR55_1"/>
    <property type="match status" value="1"/>
</dbReference>
<dbReference type="SMART" id="SM00320">
    <property type="entry name" value="WD40"/>
    <property type="match status" value="6"/>
</dbReference>
<reference evidence="7" key="2">
    <citation type="submission" date="2018-12" db="UniProtKB">
        <authorList>
            <consortium name="WormBaseParasite"/>
        </authorList>
    </citation>
    <scope>IDENTIFICATION</scope>
    <source>
        <strain evidence="7">Puerto Rican</strain>
    </source>
</reference>
<dbReference type="FunCoup" id="A0A3Q0KT82">
    <property type="interactions" value="1667"/>
</dbReference>
<dbReference type="STRING" id="6183.A0A3Q0KT82"/>
<accession>A0A3Q0KT82</accession>
<feature type="compositionally biased region" description="Low complexity" evidence="5">
    <location>
        <begin position="506"/>
        <end position="522"/>
    </location>
</feature>
<keyword evidence="3 4" id="KW-0677">Repeat</keyword>
<dbReference type="InParanoid" id="A0A3Q0KT82"/>
<evidence type="ECO:0000256" key="5">
    <source>
        <dbReference type="SAM" id="MobiDB-lite"/>
    </source>
</evidence>
<dbReference type="ExpressionAtlas" id="A0A3Q0KT82">
    <property type="expression patterns" value="baseline"/>
</dbReference>
<dbReference type="Gene3D" id="2.130.10.10">
    <property type="entry name" value="YVTN repeat-like/Quinoprotein amine dehydrogenase"/>
    <property type="match status" value="2"/>
</dbReference>
<evidence type="ECO:0000256" key="2">
    <source>
        <dbReference type="ARBA" id="ARBA00022574"/>
    </source>
</evidence>
<dbReference type="PIRSF" id="PIRSF037309">
    <property type="entry name" value="PP2A_PR55"/>
    <property type="match status" value="1"/>
</dbReference>
<sequence>MGVNLEGWYFNQIKGTCEDVNEADIISCVEYDKTGDFLATGDHGGRIVVFKRENEDKLQKCISHNVYCTFVSHEPEFDYLKSLEIEEKINKIRWLPRTNHAQFLLSTNDKTIKLWRITERCRRVANSSCISSDYFVHNNTTSSTNTTDNDDDNLVLNDKNNSSVSLNKIYQKTDLRVPYYEDIDPVMDTHPKRIFANAHTYLINSLSVNSDQETFLSADDLRINLWNLEITNQSFNIVDLKPVNMEDLSEVITAAQFHPSACSLFIYSSSKGTIRLCDMRQRALCDEHALSFEEVDDPMSRCFFSEIINNISDLNFSHSGRYILSRDYLTLKVWDLNMPRRPVETYLVHDYFRTKLCALYENDCIFDKFECQWSPNDDMVVTGSYNNYFRVFERGTSNDLLMEASREAMENSICGKLKPCQVISDGTIGGSSASSSGAFARSWSEGKVNVECMDLTRKLLHLSWHSSEYTLALAGTSSLYLLDYYPNSRQSSHNSIESQRTDHLMNGDVNDSSNHDVNNNNNITSTLSN</sequence>
<dbReference type="PANTHER" id="PTHR11871">
    <property type="entry name" value="PROTEIN PHOSPHATASE PP2A REGULATORY SUBUNIT B"/>
    <property type="match status" value="1"/>
</dbReference>
<evidence type="ECO:0000313" key="6">
    <source>
        <dbReference type="Proteomes" id="UP000008854"/>
    </source>
</evidence>